<dbReference type="Proteomes" id="UP000285648">
    <property type="component" value="Unassembled WGS sequence"/>
</dbReference>
<organism evidence="1 2">
    <name type="scientific">Brenneria alni</name>
    <dbReference type="NCBI Taxonomy" id="71656"/>
    <lineage>
        <taxon>Bacteria</taxon>
        <taxon>Pseudomonadati</taxon>
        <taxon>Pseudomonadota</taxon>
        <taxon>Gammaproteobacteria</taxon>
        <taxon>Enterobacterales</taxon>
        <taxon>Pectobacteriaceae</taxon>
        <taxon>Brenneria</taxon>
    </lineage>
</organism>
<dbReference type="Pfam" id="PF10109">
    <property type="entry name" value="Phage_TAC_7"/>
    <property type="match status" value="1"/>
</dbReference>
<dbReference type="EMBL" id="MJLZ01000012">
    <property type="protein sequence ID" value="RLM25331.1"/>
    <property type="molecule type" value="Genomic_DNA"/>
</dbReference>
<dbReference type="AlphaFoldDB" id="A0A421DQ95"/>
<protein>
    <recommendedName>
        <fullName evidence="3">Phage tail assembly protein</fullName>
    </recommendedName>
</protein>
<evidence type="ECO:0000313" key="2">
    <source>
        <dbReference type="Proteomes" id="UP000285648"/>
    </source>
</evidence>
<sequence>MMSEQSFPLSIPFTTAAGVRIDSLNLRRLQVKDLKAVRKISDNPAEWDDLLISRASVLPPEDLDNMDLADYLALQKRFHQLTGLATPSENLDSGAGAAGEVVSVPAE</sequence>
<keyword evidence="2" id="KW-1185">Reference proteome</keyword>
<comment type="caution">
    <text evidence="1">The sequence shown here is derived from an EMBL/GenBank/DDBJ whole genome shotgun (WGS) entry which is preliminary data.</text>
</comment>
<evidence type="ECO:0008006" key="3">
    <source>
        <dbReference type="Google" id="ProtNLM"/>
    </source>
</evidence>
<accession>A0A421DQ95</accession>
<proteinExistence type="predicted"/>
<gene>
    <name evidence="1" type="ORF">BIY29_07405</name>
</gene>
<name>A0A421DQ95_9GAMM</name>
<evidence type="ECO:0000313" key="1">
    <source>
        <dbReference type="EMBL" id="RLM25331.1"/>
    </source>
</evidence>
<dbReference type="InterPro" id="IPR019289">
    <property type="entry name" value="Phage_tail_E/E"/>
</dbReference>
<reference evidence="1 2" key="1">
    <citation type="submission" date="2016-09" db="EMBL/GenBank/DDBJ databases">
        <authorList>
            <person name="Doonan J."/>
            <person name="Pachebat J.A."/>
            <person name="Golyshin P.N."/>
            <person name="Denman S."/>
            <person name="Mcdonald J.E."/>
        </authorList>
    </citation>
    <scope>NUCLEOTIDE SEQUENCE [LARGE SCALE GENOMIC DNA]</scope>
    <source>
        <strain evidence="1 2">NCPPB 3934</strain>
    </source>
</reference>